<dbReference type="Proteomes" id="UP000077667">
    <property type="component" value="Chromosome"/>
</dbReference>
<evidence type="ECO:0000313" key="2">
    <source>
        <dbReference type="Proteomes" id="UP000077667"/>
    </source>
</evidence>
<name>A0A1A9IA82_9BACT</name>
<gene>
    <name evidence="1" type="ORF">A8C56_23010</name>
</gene>
<proteinExistence type="predicted"/>
<dbReference type="AlphaFoldDB" id="A0A1A9IA82"/>
<sequence length="77" mass="8817">MQRTGTIYRSIENNYRAAAWRAINFRFRLSAGILLPGTSFEENSCFHTTTFEQEANKLMSASYNHGYTLVSSDTDQK</sequence>
<protein>
    <submittedName>
        <fullName evidence="1">Uncharacterized protein</fullName>
    </submittedName>
</protein>
<dbReference type="EMBL" id="CP015772">
    <property type="protein sequence ID" value="ANH83464.1"/>
    <property type="molecule type" value="Genomic_DNA"/>
</dbReference>
<accession>A0A1A9IA82</accession>
<evidence type="ECO:0000313" key="1">
    <source>
        <dbReference type="EMBL" id="ANH83464.1"/>
    </source>
</evidence>
<reference evidence="1 2" key="1">
    <citation type="submission" date="2016-05" db="EMBL/GenBank/DDBJ databases">
        <title>Niabella ginsenosidivorans BS26 whole genome sequencing.</title>
        <authorList>
            <person name="Im W.T."/>
            <person name="Siddiqi M.Z."/>
        </authorList>
    </citation>
    <scope>NUCLEOTIDE SEQUENCE [LARGE SCALE GENOMIC DNA]</scope>
    <source>
        <strain evidence="1 2">BS26</strain>
    </source>
</reference>
<organism evidence="1 2">
    <name type="scientific">Niabella ginsenosidivorans</name>
    <dbReference type="NCBI Taxonomy" id="1176587"/>
    <lineage>
        <taxon>Bacteria</taxon>
        <taxon>Pseudomonadati</taxon>
        <taxon>Bacteroidota</taxon>
        <taxon>Chitinophagia</taxon>
        <taxon>Chitinophagales</taxon>
        <taxon>Chitinophagaceae</taxon>
        <taxon>Niabella</taxon>
    </lineage>
</organism>
<keyword evidence="2" id="KW-1185">Reference proteome</keyword>
<dbReference type="KEGG" id="nia:A8C56_23010"/>